<organism evidence="2 3">
    <name type="scientific">Sphaerisporangium rhizosphaerae</name>
    <dbReference type="NCBI Taxonomy" id="2269375"/>
    <lineage>
        <taxon>Bacteria</taxon>
        <taxon>Bacillati</taxon>
        <taxon>Actinomycetota</taxon>
        <taxon>Actinomycetes</taxon>
        <taxon>Streptosporangiales</taxon>
        <taxon>Streptosporangiaceae</taxon>
        <taxon>Sphaerisporangium</taxon>
    </lineage>
</organism>
<proteinExistence type="predicted"/>
<accession>A0ABW2NYV4</accession>
<gene>
    <name evidence="2" type="ORF">ACFQSB_09040</name>
</gene>
<evidence type="ECO:0000313" key="2">
    <source>
        <dbReference type="EMBL" id="MFC7382344.1"/>
    </source>
</evidence>
<feature type="region of interest" description="Disordered" evidence="1">
    <location>
        <begin position="76"/>
        <end position="95"/>
    </location>
</feature>
<sequence length="95" mass="10010">MADPLLVVPVREGTATVSLRLFRTATGDRTAVAFSSPLALARVLGPGQRWIRLSAPALRHMVADLGVTGIVLDPAGTLPPRSPATGHDVHRLRVA</sequence>
<evidence type="ECO:0000256" key="1">
    <source>
        <dbReference type="SAM" id="MobiDB-lite"/>
    </source>
</evidence>
<reference evidence="3" key="1">
    <citation type="journal article" date="2019" name="Int. J. Syst. Evol. Microbiol.">
        <title>The Global Catalogue of Microorganisms (GCM) 10K type strain sequencing project: providing services to taxonomists for standard genome sequencing and annotation.</title>
        <authorList>
            <consortium name="The Broad Institute Genomics Platform"/>
            <consortium name="The Broad Institute Genome Sequencing Center for Infectious Disease"/>
            <person name="Wu L."/>
            <person name="Ma J."/>
        </authorList>
    </citation>
    <scope>NUCLEOTIDE SEQUENCE [LARGE SCALE GENOMIC DNA]</scope>
    <source>
        <strain evidence="3">CECT 7649</strain>
    </source>
</reference>
<evidence type="ECO:0000313" key="3">
    <source>
        <dbReference type="Proteomes" id="UP001596496"/>
    </source>
</evidence>
<keyword evidence="3" id="KW-1185">Reference proteome</keyword>
<dbReference type="InterPro" id="IPR049975">
    <property type="entry name" value="SAV_915-like_dom"/>
</dbReference>
<comment type="caution">
    <text evidence="2">The sequence shown here is derived from an EMBL/GenBank/DDBJ whole genome shotgun (WGS) entry which is preliminary data.</text>
</comment>
<protein>
    <submittedName>
        <fullName evidence="2">SAV_915 family protein</fullName>
    </submittedName>
</protein>
<dbReference type="EMBL" id="JBHTCG010000004">
    <property type="protein sequence ID" value="MFC7382344.1"/>
    <property type="molecule type" value="Genomic_DNA"/>
</dbReference>
<dbReference type="Proteomes" id="UP001596496">
    <property type="component" value="Unassembled WGS sequence"/>
</dbReference>
<dbReference type="RefSeq" id="WP_354843148.1">
    <property type="nucleotide sequence ID" value="NZ_JBHTCG010000004.1"/>
</dbReference>
<dbReference type="NCBIfam" id="NF042914">
    <property type="entry name" value="SAV915_dom"/>
    <property type="match status" value="1"/>
</dbReference>
<name>A0ABW2NYV4_9ACTN</name>